<dbReference type="InterPro" id="IPR001878">
    <property type="entry name" value="Znf_CCHC"/>
</dbReference>
<dbReference type="PROSITE" id="PS50158">
    <property type="entry name" value="ZF_CCHC"/>
    <property type="match status" value="1"/>
</dbReference>
<protein>
    <recommendedName>
        <fullName evidence="3">CCHC-type domain-containing protein</fullName>
    </recommendedName>
</protein>
<evidence type="ECO:0000256" key="1">
    <source>
        <dbReference type="PROSITE-ProRule" id="PRU00047"/>
    </source>
</evidence>
<sequence>MKWQQAMEEEIKSLVENQSWDLAELPSGSSVVGCKAATTRSRAGAVAERGSSEAGGEEAIPRSDGSAQGESSQSQARDFEQGTKPRTLQSKLDCTTTGVLRSRRELQTNSELAREADHLKKRECAESAALSEALDIITRPARNLETRIENNTRGEIKDISVKLKRQISTVGAAIRNWLDINKYINTGKATQNAGTQTVVSLECYQSYSALEGTLNKKWDPVVYINTEIKEGNPLDTEDSTTKVLLIYKNGEAKESLIERLFVEKHPEMRGMEEDFGILEQKINIRMKSPTKTTNKKVVKIAYKEEEDLFKKLARLQEETAGDKGIATHQTRGIKTGRLRKMLEGIFHNTESKVEIFTRANALNQATTIGKKLGARGEIGTKQRKTFALVVGNKEKSYEENLKSVKKTLMENNLAEGIKELRSTRDGRLLITTDKQQEIVEEIRSALHGNKDVAEHVRIVGRHSDKVPIHIRGLESLATKEDLVAALNGKFSSIKESDYSLSDLRPNANCTQAVTLLIRREMANELLEGKHIKIGLVRCSMEARINLQRCSKCWSYGHQRRICTGTDRSKLCFACGEAGHQTRECTKEPS</sequence>
<keyword evidence="5" id="KW-1185">Reference proteome</keyword>
<reference evidence="4" key="2">
    <citation type="submission" date="2024-08" db="UniProtKB">
        <authorList>
            <consortium name="EnsemblMetazoa"/>
        </authorList>
    </citation>
    <scope>IDENTIFICATION</scope>
</reference>
<evidence type="ECO:0000256" key="2">
    <source>
        <dbReference type="SAM" id="MobiDB-lite"/>
    </source>
</evidence>
<dbReference type="Pfam" id="PF00098">
    <property type="entry name" value="zf-CCHC"/>
    <property type="match status" value="1"/>
</dbReference>
<proteinExistence type="predicted"/>
<dbReference type="EnsemblMetazoa" id="XM_019898951.1">
    <property type="protein sequence ID" value="XP_019754510.1"/>
    <property type="gene ID" value="LOC109533596"/>
</dbReference>
<keyword evidence="1" id="KW-0479">Metal-binding</keyword>
<dbReference type="InterPro" id="IPR036875">
    <property type="entry name" value="Znf_CCHC_sf"/>
</dbReference>
<dbReference type="SUPFAM" id="SSF57756">
    <property type="entry name" value="Retrovirus zinc finger-like domains"/>
    <property type="match status" value="1"/>
</dbReference>
<keyword evidence="1" id="KW-0863">Zinc-finger</keyword>
<accession>A0AAR5P0B8</accession>
<feature type="compositionally biased region" description="Low complexity" evidence="2">
    <location>
        <begin position="43"/>
        <end position="76"/>
    </location>
</feature>
<reference evidence="5" key="1">
    <citation type="journal article" date="2013" name="Genome Biol.">
        <title>Draft genome of the mountain pine beetle, Dendroctonus ponderosae Hopkins, a major forest pest.</title>
        <authorList>
            <person name="Keeling C.I."/>
            <person name="Yuen M.M."/>
            <person name="Liao N.Y."/>
            <person name="Docking T.R."/>
            <person name="Chan S.K."/>
            <person name="Taylor G.A."/>
            <person name="Palmquist D.L."/>
            <person name="Jackman S.D."/>
            <person name="Nguyen A."/>
            <person name="Li M."/>
            <person name="Henderson H."/>
            <person name="Janes J.K."/>
            <person name="Zhao Y."/>
            <person name="Pandoh P."/>
            <person name="Moore R."/>
            <person name="Sperling F.A."/>
            <person name="Huber D.P."/>
            <person name="Birol I."/>
            <person name="Jones S.J."/>
            <person name="Bohlmann J."/>
        </authorList>
    </citation>
    <scope>NUCLEOTIDE SEQUENCE</scope>
</reference>
<feature type="region of interest" description="Disordered" evidence="2">
    <location>
        <begin position="39"/>
        <end position="88"/>
    </location>
</feature>
<name>A0AAR5P0B8_DENPD</name>
<dbReference type="GO" id="GO:0003676">
    <property type="term" value="F:nucleic acid binding"/>
    <property type="evidence" value="ECO:0007669"/>
    <property type="project" value="InterPro"/>
</dbReference>
<dbReference type="SMART" id="SM00343">
    <property type="entry name" value="ZnF_C2HC"/>
    <property type="match status" value="2"/>
</dbReference>
<evidence type="ECO:0000313" key="4">
    <source>
        <dbReference type="EnsemblMetazoa" id="XP_019754510.1"/>
    </source>
</evidence>
<dbReference type="Gene3D" id="4.10.60.10">
    <property type="entry name" value="Zinc finger, CCHC-type"/>
    <property type="match status" value="1"/>
</dbReference>
<keyword evidence="1" id="KW-0862">Zinc</keyword>
<dbReference type="Proteomes" id="UP000019118">
    <property type="component" value="Unassembled WGS sequence"/>
</dbReference>
<dbReference type="GO" id="GO:0008270">
    <property type="term" value="F:zinc ion binding"/>
    <property type="evidence" value="ECO:0007669"/>
    <property type="project" value="UniProtKB-KW"/>
</dbReference>
<dbReference type="AlphaFoldDB" id="A0AAR5P0B8"/>
<feature type="domain" description="CCHC-type" evidence="3">
    <location>
        <begin position="571"/>
        <end position="586"/>
    </location>
</feature>
<evidence type="ECO:0000313" key="5">
    <source>
        <dbReference type="Proteomes" id="UP000019118"/>
    </source>
</evidence>
<organism evidence="4 5">
    <name type="scientific">Dendroctonus ponderosae</name>
    <name type="common">Mountain pine beetle</name>
    <dbReference type="NCBI Taxonomy" id="77166"/>
    <lineage>
        <taxon>Eukaryota</taxon>
        <taxon>Metazoa</taxon>
        <taxon>Ecdysozoa</taxon>
        <taxon>Arthropoda</taxon>
        <taxon>Hexapoda</taxon>
        <taxon>Insecta</taxon>
        <taxon>Pterygota</taxon>
        <taxon>Neoptera</taxon>
        <taxon>Endopterygota</taxon>
        <taxon>Coleoptera</taxon>
        <taxon>Polyphaga</taxon>
        <taxon>Cucujiformia</taxon>
        <taxon>Curculionidae</taxon>
        <taxon>Scolytinae</taxon>
        <taxon>Dendroctonus</taxon>
    </lineage>
</organism>
<evidence type="ECO:0000259" key="3">
    <source>
        <dbReference type="PROSITE" id="PS50158"/>
    </source>
</evidence>